<organism evidence="1 2">
    <name type="scientific">Melastoma candidum</name>
    <dbReference type="NCBI Taxonomy" id="119954"/>
    <lineage>
        <taxon>Eukaryota</taxon>
        <taxon>Viridiplantae</taxon>
        <taxon>Streptophyta</taxon>
        <taxon>Embryophyta</taxon>
        <taxon>Tracheophyta</taxon>
        <taxon>Spermatophyta</taxon>
        <taxon>Magnoliopsida</taxon>
        <taxon>eudicotyledons</taxon>
        <taxon>Gunneridae</taxon>
        <taxon>Pentapetalae</taxon>
        <taxon>rosids</taxon>
        <taxon>malvids</taxon>
        <taxon>Myrtales</taxon>
        <taxon>Melastomataceae</taxon>
        <taxon>Melastomatoideae</taxon>
        <taxon>Melastomateae</taxon>
        <taxon>Melastoma</taxon>
    </lineage>
</organism>
<dbReference type="EMBL" id="CM042881">
    <property type="protein sequence ID" value="KAI4385362.1"/>
    <property type="molecule type" value="Genomic_DNA"/>
</dbReference>
<evidence type="ECO:0000313" key="2">
    <source>
        <dbReference type="Proteomes" id="UP001057402"/>
    </source>
</evidence>
<gene>
    <name evidence="1" type="ORF">MLD38_003398</name>
</gene>
<evidence type="ECO:0000313" key="1">
    <source>
        <dbReference type="EMBL" id="KAI4385362.1"/>
    </source>
</evidence>
<accession>A0ACB9S2B4</accession>
<comment type="caution">
    <text evidence="1">The sequence shown here is derived from an EMBL/GenBank/DDBJ whole genome shotgun (WGS) entry which is preliminary data.</text>
</comment>
<protein>
    <submittedName>
        <fullName evidence="1">Uncharacterized protein</fullName>
    </submittedName>
</protein>
<name>A0ACB9S2B4_9MYRT</name>
<sequence>MAASPAVLSLILFVILISSMPSAPHASSPRLRAASENLPPVSSSVDEEVSNRQSGRTEAGWRALAGIVMGVSESARQVPTGSNPLHHNHDPITKPKQDVHTGIASHP</sequence>
<dbReference type="Proteomes" id="UP001057402">
    <property type="component" value="Chromosome 2"/>
</dbReference>
<proteinExistence type="predicted"/>
<reference evidence="2" key="1">
    <citation type="journal article" date="2023" name="Front. Plant Sci.">
        <title>Chromosomal-level genome assembly of Melastoma candidum provides insights into trichome evolution.</title>
        <authorList>
            <person name="Zhong Y."/>
            <person name="Wu W."/>
            <person name="Sun C."/>
            <person name="Zou P."/>
            <person name="Liu Y."/>
            <person name="Dai S."/>
            <person name="Zhou R."/>
        </authorList>
    </citation>
    <scope>NUCLEOTIDE SEQUENCE [LARGE SCALE GENOMIC DNA]</scope>
</reference>
<keyword evidence="2" id="KW-1185">Reference proteome</keyword>